<name>A0A433Q305_9FUNG</name>
<dbReference type="Gene3D" id="3.30.450.70">
    <property type="match status" value="1"/>
</dbReference>
<dbReference type="PANTHER" id="PTHR12403">
    <property type="entry name" value="TRAFFICKING PROTEIN PARTICLE COMPLEX SUBUNIT 2"/>
    <property type="match status" value="1"/>
</dbReference>
<evidence type="ECO:0000313" key="2">
    <source>
        <dbReference type="Proteomes" id="UP000274822"/>
    </source>
</evidence>
<dbReference type="InterPro" id="IPR006722">
    <property type="entry name" value="Sedlin"/>
</dbReference>
<dbReference type="EMBL" id="RBNJ01017289">
    <property type="protein sequence ID" value="RUS24112.1"/>
    <property type="molecule type" value="Genomic_DNA"/>
</dbReference>
<organism evidence="1 2">
    <name type="scientific">Jimgerdemannia flammicorona</name>
    <dbReference type="NCBI Taxonomy" id="994334"/>
    <lineage>
        <taxon>Eukaryota</taxon>
        <taxon>Fungi</taxon>
        <taxon>Fungi incertae sedis</taxon>
        <taxon>Mucoromycota</taxon>
        <taxon>Mucoromycotina</taxon>
        <taxon>Endogonomycetes</taxon>
        <taxon>Endogonales</taxon>
        <taxon>Endogonaceae</taxon>
        <taxon>Jimgerdemannia</taxon>
    </lineage>
</organism>
<protein>
    <submittedName>
        <fullName evidence="1">Sedlin, N-terminal conserved region-domain-containing protein</fullName>
    </submittedName>
</protein>
<dbReference type="InterPro" id="IPR011012">
    <property type="entry name" value="Longin-like_dom_sf"/>
</dbReference>
<evidence type="ECO:0000313" key="1">
    <source>
        <dbReference type="EMBL" id="RUS24112.1"/>
    </source>
</evidence>
<gene>
    <name evidence="1" type="ORF">BC938DRAFT_474098</name>
</gene>
<feature type="non-terminal residue" evidence="1">
    <location>
        <position position="174"/>
    </location>
</feature>
<proteinExistence type="predicted"/>
<dbReference type="GO" id="GO:0006888">
    <property type="term" value="P:endoplasmic reticulum to Golgi vesicle-mediated transport"/>
    <property type="evidence" value="ECO:0007669"/>
    <property type="project" value="InterPro"/>
</dbReference>
<dbReference type="GO" id="GO:0005737">
    <property type="term" value="C:cytoplasm"/>
    <property type="evidence" value="ECO:0007669"/>
    <property type="project" value="GOC"/>
</dbReference>
<dbReference type="AlphaFoldDB" id="A0A433Q305"/>
<sequence>MTSSHYFAIIGSKDNPVYEAEFSKPTSSAPDGFKDKHLYEFVVHSALDRVEEMQWNSTATFNEYLISAFVSAGNIKLMLLHDPKAEESSIKSFFQDVHELYLKLNQIISSPYFDGKVRLGDVDGVRSLCVAARCGLNKRWEVAMAKSRWLQRNVDGNVEISLADLSKGVAICID</sequence>
<dbReference type="Pfam" id="PF04628">
    <property type="entry name" value="Sedlin_N"/>
    <property type="match status" value="1"/>
</dbReference>
<comment type="caution">
    <text evidence="1">The sequence shown here is derived from an EMBL/GenBank/DDBJ whole genome shotgun (WGS) entry which is preliminary data.</text>
</comment>
<keyword evidence="2" id="KW-1185">Reference proteome</keyword>
<dbReference type="SUPFAM" id="SSF64356">
    <property type="entry name" value="SNARE-like"/>
    <property type="match status" value="1"/>
</dbReference>
<dbReference type="Proteomes" id="UP000274822">
    <property type="component" value="Unassembled WGS sequence"/>
</dbReference>
<accession>A0A433Q305</accession>
<reference evidence="1 2" key="1">
    <citation type="journal article" date="2018" name="New Phytol.">
        <title>Phylogenomics of Endogonaceae and evolution of mycorrhizas within Mucoromycota.</title>
        <authorList>
            <person name="Chang Y."/>
            <person name="Desiro A."/>
            <person name="Na H."/>
            <person name="Sandor L."/>
            <person name="Lipzen A."/>
            <person name="Clum A."/>
            <person name="Barry K."/>
            <person name="Grigoriev I.V."/>
            <person name="Martin F.M."/>
            <person name="Stajich J.E."/>
            <person name="Smith M.E."/>
            <person name="Bonito G."/>
            <person name="Spatafora J.W."/>
        </authorList>
    </citation>
    <scope>NUCLEOTIDE SEQUENCE [LARGE SCALE GENOMIC DNA]</scope>
    <source>
        <strain evidence="1 2">AD002</strain>
    </source>
</reference>
<dbReference type="CDD" id="cd14825">
    <property type="entry name" value="TRAPPC2_sedlin"/>
    <property type="match status" value="1"/>
</dbReference>